<feature type="transmembrane region" description="Helical" evidence="2">
    <location>
        <begin position="255"/>
        <end position="275"/>
    </location>
</feature>
<dbReference type="Proteomes" id="UP001274830">
    <property type="component" value="Unassembled WGS sequence"/>
</dbReference>
<evidence type="ECO:0000313" key="3">
    <source>
        <dbReference type="EMBL" id="KAK3676769.1"/>
    </source>
</evidence>
<keyword evidence="2" id="KW-0812">Transmembrane</keyword>
<protein>
    <submittedName>
        <fullName evidence="3">Uncharacterized protein</fullName>
    </submittedName>
</protein>
<reference evidence="3" key="1">
    <citation type="submission" date="2023-07" db="EMBL/GenBank/DDBJ databases">
        <title>Black Yeasts Isolated from many extreme environments.</title>
        <authorList>
            <person name="Coleine C."/>
            <person name="Stajich J.E."/>
            <person name="Selbmann L."/>
        </authorList>
    </citation>
    <scope>NUCLEOTIDE SEQUENCE</scope>
    <source>
        <strain evidence="3">CCFEE 5485</strain>
    </source>
</reference>
<gene>
    <name evidence="3" type="ORF">LTR78_003546</name>
</gene>
<evidence type="ECO:0000313" key="4">
    <source>
        <dbReference type="Proteomes" id="UP001274830"/>
    </source>
</evidence>
<accession>A0AAE0WRM1</accession>
<keyword evidence="2" id="KW-1133">Transmembrane helix</keyword>
<evidence type="ECO:0000256" key="1">
    <source>
        <dbReference type="SAM" id="MobiDB-lite"/>
    </source>
</evidence>
<feature type="transmembrane region" description="Helical" evidence="2">
    <location>
        <begin position="12"/>
        <end position="30"/>
    </location>
</feature>
<dbReference type="AlphaFoldDB" id="A0AAE0WRM1"/>
<evidence type="ECO:0000256" key="2">
    <source>
        <dbReference type="SAM" id="Phobius"/>
    </source>
</evidence>
<proteinExistence type="predicted"/>
<keyword evidence="2" id="KW-0472">Membrane</keyword>
<organism evidence="3 4">
    <name type="scientific">Recurvomyces mirabilis</name>
    <dbReference type="NCBI Taxonomy" id="574656"/>
    <lineage>
        <taxon>Eukaryota</taxon>
        <taxon>Fungi</taxon>
        <taxon>Dikarya</taxon>
        <taxon>Ascomycota</taxon>
        <taxon>Pezizomycotina</taxon>
        <taxon>Dothideomycetes</taxon>
        <taxon>Dothideomycetidae</taxon>
        <taxon>Mycosphaerellales</taxon>
        <taxon>Teratosphaeriaceae</taxon>
        <taxon>Recurvomyces</taxon>
    </lineage>
</organism>
<feature type="transmembrane region" description="Helical" evidence="2">
    <location>
        <begin position="76"/>
        <end position="97"/>
    </location>
</feature>
<name>A0AAE0WRM1_9PEZI</name>
<feature type="transmembrane region" description="Helical" evidence="2">
    <location>
        <begin position="177"/>
        <end position="200"/>
    </location>
</feature>
<feature type="transmembrane region" description="Helical" evidence="2">
    <location>
        <begin position="220"/>
        <end position="243"/>
    </location>
</feature>
<sequence length="370" mass="40836">METLSNTLTNIFVLAALLTDYLVLFDFWILTPPSSPTGPPTPQRKRWLAGLKTTVCYAITQPLWSWAVAASSADGVFWILMASYAALLSGSGALAIFSAGVEFIVKEHNENCLILQDNKVEDSTPGSVPKLETAAEPGQPRIESGEIDSSEAEKATLSSRAQQQRKPCTRHTLPSSYYLAILLPTLTAAAADSALLFFARFLTSKNSMDWIQESAVGWKIFTSVAAFSYAGSKVMNWMAASFANRGRTPGRTQSWRVWVAFGAEKAMLLLILFMLRSTLRVLLGQKVFLGFTWNANNLSLRLIGPLLNHGDVLQPAATKKILGINWYALPRWTTWLTNGIVAVGQVWWIISGPMRRNRAVREENFTVTEG</sequence>
<feature type="compositionally biased region" description="Polar residues" evidence="1">
    <location>
        <begin position="156"/>
        <end position="166"/>
    </location>
</feature>
<dbReference type="EMBL" id="JAUTXT010000009">
    <property type="protein sequence ID" value="KAK3676769.1"/>
    <property type="molecule type" value="Genomic_DNA"/>
</dbReference>
<feature type="region of interest" description="Disordered" evidence="1">
    <location>
        <begin position="122"/>
        <end position="168"/>
    </location>
</feature>
<feature type="transmembrane region" description="Helical" evidence="2">
    <location>
        <begin position="332"/>
        <end position="350"/>
    </location>
</feature>
<keyword evidence="4" id="KW-1185">Reference proteome</keyword>
<comment type="caution">
    <text evidence="3">The sequence shown here is derived from an EMBL/GenBank/DDBJ whole genome shotgun (WGS) entry which is preliminary data.</text>
</comment>